<keyword evidence="2" id="KW-1185">Reference proteome</keyword>
<dbReference type="Pfam" id="PF13585">
    <property type="entry name" value="CHU_C"/>
    <property type="match status" value="1"/>
</dbReference>
<dbReference type="InterPro" id="IPR025667">
    <property type="entry name" value="SprB_repeat"/>
</dbReference>
<evidence type="ECO:0000313" key="2">
    <source>
        <dbReference type="Proteomes" id="UP000670776"/>
    </source>
</evidence>
<accession>A0ABS4BWW3</accession>
<dbReference type="NCBIfam" id="NF012211">
    <property type="entry name" value="tand_rpt_95"/>
    <property type="match status" value="3"/>
</dbReference>
<organism evidence="1 2">
    <name type="scientific">Mariniflexile gromovii</name>
    <dbReference type="NCBI Taxonomy" id="362523"/>
    <lineage>
        <taxon>Bacteria</taxon>
        <taxon>Pseudomonadati</taxon>
        <taxon>Bacteroidota</taxon>
        <taxon>Flavobacteriia</taxon>
        <taxon>Flavobacteriales</taxon>
        <taxon>Flavobacteriaceae</taxon>
        <taxon>Mariniflexile</taxon>
    </lineage>
</organism>
<proteinExistence type="predicted"/>
<evidence type="ECO:0000313" key="1">
    <source>
        <dbReference type="EMBL" id="MBP0905091.1"/>
    </source>
</evidence>
<dbReference type="EMBL" id="JAGJCB010000017">
    <property type="protein sequence ID" value="MBP0905091.1"/>
    <property type="molecule type" value="Genomic_DNA"/>
</dbReference>
<protein>
    <submittedName>
        <fullName evidence="1">Tandem-95 repeat protein</fullName>
    </submittedName>
</protein>
<dbReference type="Pfam" id="PF13573">
    <property type="entry name" value="SprB"/>
    <property type="match status" value="6"/>
</dbReference>
<comment type="caution">
    <text evidence="1">The sequence shown here is derived from an EMBL/GenBank/DDBJ whole genome shotgun (WGS) entry which is preliminary data.</text>
</comment>
<dbReference type="Gene3D" id="2.60.40.740">
    <property type="match status" value="3"/>
</dbReference>
<dbReference type="Gene3D" id="2.60.40.3440">
    <property type="match status" value="3"/>
</dbReference>
<dbReference type="RefSeq" id="WP_209655981.1">
    <property type="nucleotide sequence ID" value="NZ_JAGJCB010000017.1"/>
</dbReference>
<dbReference type="Pfam" id="PF17963">
    <property type="entry name" value="Big_9"/>
    <property type="match status" value="3"/>
</dbReference>
<sequence length="1311" mass="137533">MFKNTFKTLAKHHFFIASLVLLSLVFNSGYAHDLKIPTLNKTSLISTDFTGSIIKDDSPSSINSVSTSGNNFINNSELKITIDYKKDILCHGESTGKIKVSAMGGVAPYTYSINGSTPQSNSLFEGLPAGAYTIKLFDCLGKSTSICVTLHEPGPLRVTITKDDATTCQDCKNGKATATVVGGTPPYSYLWSASAGNQTTQTATNVPSGNHIVTVKDANNCVLSQEVVIGCSHTCDAIVKVENVIDVLCAGENLGSATVSASSATYASAKFTFTWNTSPVQVDSGVTTSTLSSLKAGIYTVSVTMDGTNCLPIQKCITISEPDSVLDVTATATDESGINTNDGTAIATTTGGTAPYTYLWSPGGQTTDKITGLSSGTYTVTATDAHGCTATTTVNVNPGNCNNLSLNPTTTAVSCNGGDNGTASANVTGGSGSFTYLWSPGGATTQSISGLSVGMYTVSITDTVTKCMVQATAMVNEPNALSSGIVISNVLCFGENTGSLDITVDGGTSPYEFLWSNGATTEDLNNLSAGTYSVTITDAEGCTTSNTATVRQPNSGLNVAILSQSNAVCNLALGSVIVNATGGTTPYNYTLKGATQSTGEFANLEAGDYTINVIDANGCEKSIAITIYKNCTNAENDINNTFVDTAVTGNVLTNDTDAEGDTQRVTTTTVTTVQGVVVTIDPATGAYTYTPPAGYIGEDSFEYTVCDNGTPEACDMATVYIEVLPRGGSGNRPPIANSDTAGTEMDTPVTGNVLSNDFDPDGDPIVVTTPTVTTVQGVVVTIDPATGAYTYTPPTGFVGEDRFDYTICDNGTPALCDTATVVITVWPNNGNTTIANDDVIYNNTCDSITGNVLDNDSDPEDDIQTVSTTPVSNVTNGVLSLNTNGSFTYTPNAGFIGADSFVYRVCDNGTPQACDQATVYITITDAEAPFIVNCNIEDRTMECNGLDNKTLAETWNSENIAALEICAEDICDMSLTGQVTSDFDFNNFQSSCGLSGSIDVTYTITDDSGSATTLSVTLTIVDTTPPDISNCILEDKSLSCTLTTAKENADQWNLDNIATLEACAKDACSVDQAVTITSNYNFDNLASGQLIVVYTVTDDCGNTSTTDAMLTLQNDAVSSTDISLCVASEVESQVFNLFNLLSGNYNTGGTWEVVSGNGTVIDDHFFNPKSIILNGENASETITFSYTETSSNCPTYIEASIDVNNICEVKGCDLDNIEISILLTPNGDSHNEYFTVKGVEDCEFKTDVKIINRWGAIIFQSSNYQNDWNAFTHKSSLGPAGQVTSGTYYYVVTLVNSGKAPITGLMYIGTK</sequence>
<gene>
    <name evidence="1" type="ORF">J8H85_14735</name>
</gene>
<name>A0ABS4BWW3_9FLAO</name>
<dbReference type="Proteomes" id="UP000670776">
    <property type="component" value="Unassembled WGS sequence"/>
</dbReference>
<reference evidence="1 2" key="1">
    <citation type="submission" date="2021-04" db="EMBL/GenBank/DDBJ databases">
        <title>Mariniflexile gromovii gen. nov., sp. nov., a gliding bacterium isolated from the sea urchin Strongylocentrotus intermedius.</title>
        <authorList>
            <person name="Ko S."/>
            <person name="Le V."/>
            <person name="Ahn C.-Y."/>
            <person name="Oh H.-M."/>
        </authorList>
    </citation>
    <scope>NUCLEOTIDE SEQUENCE [LARGE SCALE GENOMIC DNA]</scope>
    <source>
        <strain evidence="1 2">KCTC 12570</strain>
    </source>
</reference>